<dbReference type="EMBL" id="SULG01000172">
    <property type="protein sequence ID" value="TLD39887.1"/>
    <property type="molecule type" value="Genomic_DNA"/>
</dbReference>
<comment type="subcellular location">
    <subcellularLocation>
        <location evidence="1">Cell membrane</location>
        <topology evidence="1">Multi-pass membrane protein</topology>
    </subcellularLocation>
</comment>
<feature type="transmembrane region" description="Helical" evidence="7">
    <location>
        <begin position="136"/>
        <end position="153"/>
    </location>
</feature>
<comment type="similarity">
    <text evidence="2">Belongs to the MgtC/SapB family.</text>
</comment>
<evidence type="ECO:0000256" key="7">
    <source>
        <dbReference type="SAM" id="Phobius"/>
    </source>
</evidence>
<keyword evidence="4 7" id="KW-0812">Transmembrane</keyword>
<keyword evidence="5 7" id="KW-1133">Transmembrane helix</keyword>
<comment type="caution">
    <text evidence="9">The sequence shown here is derived from an EMBL/GenBank/DDBJ whole genome shotgun (WGS) entry which is preliminary data.</text>
</comment>
<organism evidence="9 10">
    <name type="scientific">Candidatus Jettenia ecosi</name>
    <dbReference type="NCBI Taxonomy" id="2494326"/>
    <lineage>
        <taxon>Bacteria</taxon>
        <taxon>Pseudomonadati</taxon>
        <taxon>Planctomycetota</taxon>
        <taxon>Candidatus Brocadiia</taxon>
        <taxon>Candidatus Brocadiales</taxon>
        <taxon>Candidatus Brocadiaceae</taxon>
        <taxon>Candidatus Jettenia</taxon>
    </lineage>
</organism>
<dbReference type="PANTHER" id="PTHR33778">
    <property type="entry name" value="PROTEIN MGTC"/>
    <property type="match status" value="1"/>
</dbReference>
<evidence type="ECO:0000313" key="9">
    <source>
        <dbReference type="EMBL" id="TLD39887.1"/>
    </source>
</evidence>
<protein>
    <submittedName>
        <fullName evidence="9">Mg(2+) transport ATPase protein C</fullName>
    </submittedName>
</protein>
<keyword evidence="3" id="KW-1003">Cell membrane</keyword>
<evidence type="ECO:0000256" key="6">
    <source>
        <dbReference type="ARBA" id="ARBA00023136"/>
    </source>
</evidence>
<feature type="domain" description="MgtC/SapB/SrpB/YhiD N-terminal" evidence="8">
    <location>
        <begin position="23"/>
        <end position="151"/>
    </location>
</feature>
<feature type="transmembrane region" description="Helical" evidence="7">
    <location>
        <begin position="86"/>
        <end position="105"/>
    </location>
</feature>
<dbReference type="InterPro" id="IPR003416">
    <property type="entry name" value="MgtC/SapB/SrpB/YhiD_fam"/>
</dbReference>
<accession>A0A533Q5R6</accession>
<dbReference type="Proteomes" id="UP000319783">
    <property type="component" value="Unassembled WGS sequence"/>
</dbReference>
<name>A0A533Q5R6_9BACT</name>
<dbReference type="Pfam" id="PF02308">
    <property type="entry name" value="MgtC"/>
    <property type="match status" value="1"/>
</dbReference>
<sequence>MLHSIIENLLNIIETIDPSVGKLLLSAFLGGILGWERERRGRPAGLRTHILVCVGVTLMMLVSEHIFEKYRTYTVDSVIRVDPARIAAQVLTGIGFLGAGTIMKFRTSVRGLTTAASLWVVAGIGLAIGSGYYMPAMLTTVLALFSLLLLPLFDWNSKNDKYKTLRLYISGSGPLFTSIMEILNRNSMQLQNYGYERDLVKNEILYNISVKFREDASVSKVSDEIIESIKEIRKFGWE</sequence>
<proteinExistence type="inferred from homology"/>
<dbReference type="AlphaFoldDB" id="A0A533Q5R6"/>
<evidence type="ECO:0000256" key="3">
    <source>
        <dbReference type="ARBA" id="ARBA00022475"/>
    </source>
</evidence>
<dbReference type="PRINTS" id="PR01837">
    <property type="entry name" value="MGTCSAPBPROT"/>
</dbReference>
<dbReference type="PANTHER" id="PTHR33778:SF1">
    <property type="entry name" value="MAGNESIUM TRANSPORTER YHID-RELATED"/>
    <property type="match status" value="1"/>
</dbReference>
<feature type="transmembrane region" description="Helical" evidence="7">
    <location>
        <begin position="48"/>
        <end position="66"/>
    </location>
</feature>
<evidence type="ECO:0000256" key="1">
    <source>
        <dbReference type="ARBA" id="ARBA00004651"/>
    </source>
</evidence>
<evidence type="ECO:0000256" key="2">
    <source>
        <dbReference type="ARBA" id="ARBA00009298"/>
    </source>
</evidence>
<evidence type="ECO:0000259" key="8">
    <source>
        <dbReference type="Pfam" id="PF02308"/>
    </source>
</evidence>
<evidence type="ECO:0000313" key="10">
    <source>
        <dbReference type="Proteomes" id="UP000319783"/>
    </source>
</evidence>
<evidence type="ECO:0000256" key="5">
    <source>
        <dbReference type="ARBA" id="ARBA00022989"/>
    </source>
</evidence>
<dbReference type="InterPro" id="IPR049177">
    <property type="entry name" value="MgtC_SapB_SrpB_YhiD_N"/>
</dbReference>
<gene>
    <name evidence="9" type="ORF">JETT_3847</name>
</gene>
<keyword evidence="6 7" id="KW-0472">Membrane</keyword>
<reference evidence="9 10" key="1">
    <citation type="submission" date="2019-04" db="EMBL/GenBank/DDBJ databases">
        <title>Genome of a novel bacterium Candidatus Jettenia ecosi reconstructed from metagenome of an anammox bioreactor.</title>
        <authorList>
            <person name="Mardanov A.V."/>
            <person name="Beletsky A.V."/>
            <person name="Ravin N.V."/>
            <person name="Botchkova E.A."/>
            <person name="Litti Y.V."/>
            <person name="Nozhevnikova A.N."/>
        </authorList>
    </citation>
    <scope>NUCLEOTIDE SEQUENCE [LARGE SCALE GENOMIC DNA]</scope>
    <source>
        <strain evidence="9">J2</strain>
    </source>
</reference>
<dbReference type="GO" id="GO:0005886">
    <property type="term" value="C:plasma membrane"/>
    <property type="evidence" value="ECO:0007669"/>
    <property type="project" value="UniProtKB-SubCell"/>
</dbReference>
<feature type="transmembrane region" description="Helical" evidence="7">
    <location>
        <begin position="112"/>
        <end position="130"/>
    </location>
</feature>
<evidence type="ECO:0000256" key="4">
    <source>
        <dbReference type="ARBA" id="ARBA00022692"/>
    </source>
</evidence>